<organism evidence="1 2">
    <name type="scientific">Anseongella ginsenosidimutans</name>
    <dbReference type="NCBI Taxonomy" id="496056"/>
    <lineage>
        <taxon>Bacteria</taxon>
        <taxon>Pseudomonadati</taxon>
        <taxon>Bacteroidota</taxon>
        <taxon>Sphingobacteriia</taxon>
        <taxon>Sphingobacteriales</taxon>
        <taxon>Sphingobacteriaceae</taxon>
        <taxon>Anseongella</taxon>
    </lineage>
</organism>
<comment type="caution">
    <text evidence="1">The sequence shown here is derived from an EMBL/GenBank/DDBJ whole genome shotgun (WGS) entry which is preliminary data.</text>
</comment>
<proteinExistence type="predicted"/>
<evidence type="ECO:0000313" key="2">
    <source>
        <dbReference type="Proteomes" id="UP000295807"/>
    </source>
</evidence>
<sequence length="304" mass="36109">MFLYDMKGNLIVRIEGRGKGPNEYIKIVDFTIDWDKKRIVILDNITRKIILYDFNGKAIGSRKLLLFSERITYLGEGKYAFYNGYNEAAQDRFLLRISDLSQDDPLSFFPWDDKKYEKHQVGKWQYVWNSDNSRMNLVRFYDNNLYGVTGDSVYARYYLDFGKHNLPNDVVLENFMVDPDYVHTIQPVFETDSVLALGYTINRQRQLVFYNKNNGHKLFVRETLWLNEPTVTWMFNASDIKGCYNNYFVTWKTAVGIKDFVENRPKRFPESERQTLLEDPHYKELAKVQLNDNPILVFYKIKSF</sequence>
<dbReference type="Pfam" id="PF17170">
    <property type="entry name" value="DUF5128"/>
    <property type="match status" value="1"/>
</dbReference>
<reference evidence="1 2" key="1">
    <citation type="submission" date="2019-03" db="EMBL/GenBank/DDBJ databases">
        <title>Genomic Encyclopedia of Type Strains, Phase IV (KMG-IV): sequencing the most valuable type-strain genomes for metagenomic binning, comparative biology and taxonomic classification.</title>
        <authorList>
            <person name="Goeker M."/>
        </authorList>
    </citation>
    <scope>NUCLEOTIDE SEQUENCE [LARGE SCALE GENOMIC DNA]</scope>
    <source>
        <strain evidence="1 2">DSM 21100</strain>
    </source>
</reference>
<protein>
    <submittedName>
        <fullName evidence="1">6-bladed beta-propeller protein</fullName>
    </submittedName>
</protein>
<dbReference type="EMBL" id="SMAD01000023">
    <property type="protein sequence ID" value="TCS84260.1"/>
    <property type="molecule type" value="Genomic_DNA"/>
</dbReference>
<dbReference type="AlphaFoldDB" id="A0A4R3KL57"/>
<name>A0A4R3KL57_9SPHI</name>
<gene>
    <name evidence="1" type="ORF">EDD80_12316</name>
</gene>
<evidence type="ECO:0000313" key="1">
    <source>
        <dbReference type="EMBL" id="TCS84260.1"/>
    </source>
</evidence>
<accession>A0A4R3KL57</accession>
<dbReference type="Proteomes" id="UP000295807">
    <property type="component" value="Unassembled WGS sequence"/>
</dbReference>
<keyword evidence="2" id="KW-1185">Reference proteome</keyword>